<organism evidence="1 2">
    <name type="scientific">Ceutorhynchus assimilis</name>
    <name type="common">cabbage seed weevil</name>
    <dbReference type="NCBI Taxonomy" id="467358"/>
    <lineage>
        <taxon>Eukaryota</taxon>
        <taxon>Metazoa</taxon>
        <taxon>Ecdysozoa</taxon>
        <taxon>Arthropoda</taxon>
        <taxon>Hexapoda</taxon>
        <taxon>Insecta</taxon>
        <taxon>Pterygota</taxon>
        <taxon>Neoptera</taxon>
        <taxon>Endopterygota</taxon>
        <taxon>Coleoptera</taxon>
        <taxon>Polyphaga</taxon>
        <taxon>Cucujiformia</taxon>
        <taxon>Curculionidae</taxon>
        <taxon>Ceutorhynchinae</taxon>
        <taxon>Ceutorhynchus</taxon>
    </lineage>
</organism>
<name>A0A9N9QMH0_9CUCU</name>
<reference evidence="1" key="1">
    <citation type="submission" date="2022-01" db="EMBL/GenBank/DDBJ databases">
        <authorList>
            <person name="King R."/>
        </authorList>
    </citation>
    <scope>NUCLEOTIDE SEQUENCE</scope>
</reference>
<proteinExistence type="predicted"/>
<dbReference type="EMBL" id="OU892291">
    <property type="protein sequence ID" value="CAG9763777.1"/>
    <property type="molecule type" value="Genomic_DNA"/>
</dbReference>
<protein>
    <submittedName>
        <fullName evidence="1">Uncharacterized protein</fullName>
    </submittedName>
</protein>
<evidence type="ECO:0000313" key="1">
    <source>
        <dbReference type="EMBL" id="CAG9763777.1"/>
    </source>
</evidence>
<dbReference type="Proteomes" id="UP001152799">
    <property type="component" value="Chromosome 15"/>
</dbReference>
<dbReference type="AlphaFoldDB" id="A0A9N9QMH0"/>
<keyword evidence="2" id="KW-1185">Reference proteome</keyword>
<evidence type="ECO:0000313" key="2">
    <source>
        <dbReference type="Proteomes" id="UP001152799"/>
    </source>
</evidence>
<gene>
    <name evidence="1" type="ORF">CEUTPL_LOCUS4432</name>
</gene>
<sequence>MRPRDHVKRYHLLYFLNTKVVFSSEHYQLHFMMCDFRNAIKKCSARIEDYLRIKYHFPHLSDTIDLIVDNIKETIQELNLFLCGERLSSKINGMMCRLREDREALNLLLFYESKNLKFEE</sequence>
<accession>A0A9N9QMH0</accession>